<feature type="compositionally biased region" description="Low complexity" evidence="1">
    <location>
        <begin position="95"/>
        <end position="109"/>
    </location>
</feature>
<evidence type="ECO:0000313" key="2">
    <source>
        <dbReference type="Ensembl" id="ENSLAFP00000020908.1"/>
    </source>
</evidence>
<dbReference type="Ensembl" id="ENSLAFT00000029004.1">
    <property type="protein sequence ID" value="ENSLAFP00000020908.1"/>
    <property type="gene ID" value="ENSLAFG00000028802.1"/>
</dbReference>
<dbReference type="OMA" id="HEGSICE"/>
<evidence type="ECO:0000256" key="1">
    <source>
        <dbReference type="SAM" id="MobiDB-lite"/>
    </source>
</evidence>
<dbReference type="Proteomes" id="UP000007646">
    <property type="component" value="Unassembled WGS sequence"/>
</dbReference>
<protein>
    <submittedName>
        <fullName evidence="2">Uncharacterized protein</fullName>
    </submittedName>
</protein>
<organism evidence="2 3">
    <name type="scientific">Loxodonta africana</name>
    <name type="common">African elephant</name>
    <dbReference type="NCBI Taxonomy" id="9785"/>
    <lineage>
        <taxon>Eukaryota</taxon>
        <taxon>Metazoa</taxon>
        <taxon>Chordata</taxon>
        <taxon>Craniata</taxon>
        <taxon>Vertebrata</taxon>
        <taxon>Euteleostomi</taxon>
        <taxon>Mammalia</taxon>
        <taxon>Eutheria</taxon>
        <taxon>Afrotheria</taxon>
        <taxon>Proboscidea</taxon>
        <taxon>Elephantidae</taxon>
        <taxon>Loxodonta</taxon>
    </lineage>
</organism>
<feature type="compositionally biased region" description="Pro residues" evidence="1">
    <location>
        <begin position="148"/>
        <end position="157"/>
    </location>
</feature>
<reference evidence="2" key="3">
    <citation type="submission" date="2025-09" db="UniProtKB">
        <authorList>
            <consortium name="Ensembl"/>
        </authorList>
    </citation>
    <scope>IDENTIFICATION</scope>
    <source>
        <strain evidence="2">Isolate ISIS603380</strain>
    </source>
</reference>
<evidence type="ECO:0000313" key="3">
    <source>
        <dbReference type="Proteomes" id="UP000007646"/>
    </source>
</evidence>
<dbReference type="InParanoid" id="G3TZA0"/>
<proteinExistence type="predicted"/>
<reference evidence="2" key="2">
    <citation type="submission" date="2025-08" db="UniProtKB">
        <authorList>
            <consortium name="Ensembl"/>
        </authorList>
    </citation>
    <scope>IDENTIFICATION</scope>
    <source>
        <strain evidence="2">Isolate ISIS603380</strain>
    </source>
</reference>
<keyword evidence="3" id="KW-1185">Reference proteome</keyword>
<reference evidence="2 3" key="1">
    <citation type="submission" date="2009-06" db="EMBL/GenBank/DDBJ databases">
        <title>The Genome Sequence of Loxodonta africana (African elephant).</title>
        <authorList>
            <person name="Di Palma F."/>
            <person name="Heiman D."/>
            <person name="Young S."/>
            <person name="Johnson J."/>
            <person name="Lander E.S."/>
            <person name="Lindblad-Toh K."/>
        </authorList>
    </citation>
    <scope>NUCLEOTIDE SEQUENCE [LARGE SCALE GENOMIC DNA]</scope>
    <source>
        <strain evidence="2 3">Isolate ISIS603380</strain>
    </source>
</reference>
<dbReference type="HOGENOM" id="CLU_1071770_0_0_1"/>
<dbReference type="AlphaFoldDB" id="G3TZA0"/>
<dbReference type="eggNOG" id="ENOG502SBNQ">
    <property type="taxonomic scope" value="Eukaryota"/>
</dbReference>
<sequence>MSIISKHFGLKYKEESYMLKELGKARKDTNTEFLRFKQRLAAPTVGKSLVHGPQDLSPSSSVERRLISIFGSQRPFGLPPAKGRGTPAAALQQGAPLSSALPPSPSVAVNPGKTRPFRPQDFYLRSSTPLKKPLDIAPGAGTSRPAILQPPPAPPLKPRVRQVPETSRPVLVLDQTREHDTTQGPATIAEVCKAKERLASSTSSQSSDTQGLSKWRRVRIRTHLLHEGSICEMRKATRTEVSKTDRESDAGQLLAPVAQTPIKKIIASLSSEAQVATDQTIKGCIQSVRGQNYDTEME</sequence>
<accession>G3TZA0</accession>
<name>G3TZA0_LOXAF</name>
<feature type="region of interest" description="Disordered" evidence="1">
    <location>
        <begin position="138"/>
        <end position="162"/>
    </location>
</feature>
<feature type="region of interest" description="Disordered" evidence="1">
    <location>
        <begin position="77"/>
        <end position="118"/>
    </location>
</feature>